<dbReference type="Pfam" id="PF00085">
    <property type="entry name" value="Thioredoxin"/>
    <property type="match status" value="1"/>
</dbReference>
<dbReference type="InterPro" id="IPR013766">
    <property type="entry name" value="Thioredoxin_domain"/>
</dbReference>
<dbReference type="PANTHER" id="PTHR45663:SF15">
    <property type="entry name" value="THIOREDOXIN Y1, CHLOROPLASTIC"/>
    <property type="match status" value="1"/>
</dbReference>
<evidence type="ECO:0000313" key="7">
    <source>
        <dbReference type="EMBL" id="KAK4749142.1"/>
    </source>
</evidence>
<keyword evidence="3" id="KW-0249">Electron transport</keyword>
<keyword evidence="8" id="KW-1185">Reference proteome</keyword>
<keyword evidence="2" id="KW-0809">Transit peptide</keyword>
<dbReference type="EMBL" id="JAXIOK010000018">
    <property type="protein sequence ID" value="KAK4749142.1"/>
    <property type="molecule type" value="Genomic_DNA"/>
</dbReference>
<dbReference type="FunFam" id="3.40.30.10:FF:000001">
    <property type="entry name" value="Thioredoxin"/>
    <property type="match status" value="1"/>
</dbReference>
<evidence type="ECO:0000256" key="4">
    <source>
        <dbReference type="ARBA" id="ARBA00023157"/>
    </source>
</evidence>
<dbReference type="GO" id="GO:0015035">
    <property type="term" value="F:protein-disulfide reductase activity"/>
    <property type="evidence" value="ECO:0007669"/>
    <property type="project" value="InterPro"/>
</dbReference>
<dbReference type="CDD" id="cd02947">
    <property type="entry name" value="TRX_family"/>
    <property type="match status" value="1"/>
</dbReference>
<proteinExistence type="predicted"/>
<dbReference type="SUPFAM" id="SSF52833">
    <property type="entry name" value="Thioredoxin-like"/>
    <property type="match status" value="1"/>
</dbReference>
<evidence type="ECO:0000256" key="1">
    <source>
        <dbReference type="ARBA" id="ARBA00022448"/>
    </source>
</evidence>
<evidence type="ECO:0000256" key="5">
    <source>
        <dbReference type="ARBA" id="ARBA00023284"/>
    </source>
</evidence>
<dbReference type="AlphaFoldDB" id="A0AAN7H415"/>
<dbReference type="Gene3D" id="3.40.30.10">
    <property type="entry name" value="Glutaredoxin"/>
    <property type="match status" value="1"/>
</dbReference>
<sequence>MAISLSAAMIPLSMSEQSVCSSASAMFSSLSSLQFRFPANSGKVGGIAQRISPSSRARTAAIIVQAKKQTYSSLDDLLAQSDKPVLVDFYATWCGPCQFMVPILNEVSNALKNKIRVVKIDTEKYPSIANQYAIEALPTLILFKHGKPYNRFEGALTAKQLIEWIEESLKVKN</sequence>
<organism evidence="7 8">
    <name type="scientific">Trapa incisa</name>
    <dbReference type="NCBI Taxonomy" id="236973"/>
    <lineage>
        <taxon>Eukaryota</taxon>
        <taxon>Viridiplantae</taxon>
        <taxon>Streptophyta</taxon>
        <taxon>Embryophyta</taxon>
        <taxon>Tracheophyta</taxon>
        <taxon>Spermatophyta</taxon>
        <taxon>Magnoliopsida</taxon>
        <taxon>eudicotyledons</taxon>
        <taxon>Gunneridae</taxon>
        <taxon>Pentapetalae</taxon>
        <taxon>rosids</taxon>
        <taxon>malvids</taxon>
        <taxon>Myrtales</taxon>
        <taxon>Lythraceae</taxon>
        <taxon>Trapa</taxon>
    </lineage>
</organism>
<dbReference type="Proteomes" id="UP001345219">
    <property type="component" value="Chromosome 21"/>
</dbReference>
<keyword evidence="4" id="KW-1015">Disulfide bond</keyword>
<evidence type="ECO:0000313" key="8">
    <source>
        <dbReference type="Proteomes" id="UP001345219"/>
    </source>
</evidence>
<dbReference type="PANTHER" id="PTHR45663">
    <property type="entry name" value="GEO12009P1"/>
    <property type="match status" value="1"/>
</dbReference>
<dbReference type="InterPro" id="IPR017937">
    <property type="entry name" value="Thioredoxin_CS"/>
</dbReference>
<keyword evidence="5" id="KW-0676">Redox-active center</keyword>
<evidence type="ECO:0000256" key="3">
    <source>
        <dbReference type="ARBA" id="ARBA00022982"/>
    </source>
</evidence>
<dbReference type="GO" id="GO:0005737">
    <property type="term" value="C:cytoplasm"/>
    <property type="evidence" value="ECO:0007669"/>
    <property type="project" value="TreeGrafter"/>
</dbReference>
<name>A0AAN7H415_9MYRT</name>
<evidence type="ECO:0000259" key="6">
    <source>
        <dbReference type="PROSITE" id="PS51352"/>
    </source>
</evidence>
<comment type="caution">
    <text evidence="7">The sequence shown here is derived from an EMBL/GenBank/DDBJ whole genome shotgun (WGS) entry which is preliminary data.</text>
</comment>
<feature type="domain" description="Thioredoxin" evidence="6">
    <location>
        <begin position="26"/>
        <end position="170"/>
    </location>
</feature>
<gene>
    <name evidence="7" type="ORF">SAY87_026591</name>
</gene>
<dbReference type="PROSITE" id="PS00194">
    <property type="entry name" value="THIOREDOXIN_1"/>
    <property type="match status" value="1"/>
</dbReference>
<evidence type="ECO:0000256" key="2">
    <source>
        <dbReference type="ARBA" id="ARBA00022946"/>
    </source>
</evidence>
<protein>
    <recommendedName>
        <fullName evidence="6">Thioredoxin domain-containing protein</fullName>
    </recommendedName>
</protein>
<dbReference type="InterPro" id="IPR036249">
    <property type="entry name" value="Thioredoxin-like_sf"/>
</dbReference>
<dbReference type="PROSITE" id="PS51352">
    <property type="entry name" value="THIOREDOXIN_2"/>
    <property type="match status" value="1"/>
</dbReference>
<dbReference type="GO" id="GO:0008047">
    <property type="term" value="F:enzyme activator activity"/>
    <property type="evidence" value="ECO:0007669"/>
    <property type="project" value="UniProtKB-ARBA"/>
</dbReference>
<accession>A0AAN7H415</accession>
<keyword evidence="1" id="KW-0813">Transport</keyword>
<dbReference type="InterPro" id="IPR005746">
    <property type="entry name" value="Thioredoxin"/>
</dbReference>
<dbReference type="PRINTS" id="PR00421">
    <property type="entry name" value="THIOREDOXIN"/>
</dbReference>
<dbReference type="NCBIfam" id="TIGR01068">
    <property type="entry name" value="thioredoxin"/>
    <property type="match status" value="1"/>
</dbReference>
<reference evidence="7 8" key="1">
    <citation type="journal article" date="2023" name="Hortic Res">
        <title>Pangenome of water caltrop reveals structural variations and asymmetric subgenome divergence after allopolyploidization.</title>
        <authorList>
            <person name="Zhang X."/>
            <person name="Chen Y."/>
            <person name="Wang L."/>
            <person name="Yuan Y."/>
            <person name="Fang M."/>
            <person name="Shi L."/>
            <person name="Lu R."/>
            <person name="Comes H.P."/>
            <person name="Ma Y."/>
            <person name="Chen Y."/>
            <person name="Huang G."/>
            <person name="Zhou Y."/>
            <person name="Zheng Z."/>
            <person name="Qiu Y."/>
        </authorList>
    </citation>
    <scope>NUCLEOTIDE SEQUENCE [LARGE SCALE GENOMIC DNA]</scope>
    <source>
        <tissue evidence="7">Roots</tissue>
    </source>
</reference>